<keyword evidence="4" id="KW-1185">Reference proteome</keyword>
<evidence type="ECO:0000313" key="4">
    <source>
        <dbReference type="Proteomes" id="UP001321473"/>
    </source>
</evidence>
<keyword evidence="2" id="KW-0812">Transmembrane</keyword>
<proteinExistence type="predicted"/>
<feature type="transmembrane region" description="Helical" evidence="2">
    <location>
        <begin position="6"/>
        <end position="31"/>
    </location>
</feature>
<keyword evidence="2" id="KW-0472">Membrane</keyword>
<evidence type="ECO:0000256" key="2">
    <source>
        <dbReference type="SAM" id="Phobius"/>
    </source>
</evidence>
<gene>
    <name evidence="3" type="ORF">V5799_028095</name>
</gene>
<reference evidence="3 4" key="1">
    <citation type="journal article" date="2023" name="Arcadia Sci">
        <title>De novo assembly of a long-read Amblyomma americanum tick genome.</title>
        <authorList>
            <person name="Chou S."/>
            <person name="Poskanzer K.E."/>
            <person name="Rollins M."/>
            <person name="Thuy-Boun P.S."/>
        </authorList>
    </citation>
    <scope>NUCLEOTIDE SEQUENCE [LARGE SCALE GENOMIC DNA]</scope>
    <source>
        <strain evidence="3">F_SG_1</strain>
        <tissue evidence="3">Salivary glands</tissue>
    </source>
</reference>
<sequence length="134" mass="14775">MKQVYLSYYATPVLVGALCNIMPSSVPTALLHDLSRMLFSKLILKAGRIMRKRLSLSSLLCRGQEKMTIHSDWMNLLFTSQPVIRGCADKEEEPPSSPGHRLPIGDKKSSQGIGPNAAVPPLLHQLQHVLKGSM</sequence>
<evidence type="ECO:0000313" key="3">
    <source>
        <dbReference type="EMBL" id="KAK8760640.1"/>
    </source>
</evidence>
<dbReference type="EMBL" id="JARKHS020032114">
    <property type="protein sequence ID" value="KAK8760640.1"/>
    <property type="molecule type" value="Genomic_DNA"/>
</dbReference>
<protein>
    <submittedName>
        <fullName evidence="3">Uncharacterized protein</fullName>
    </submittedName>
</protein>
<name>A0AAQ4DDV0_AMBAM</name>
<dbReference type="AlphaFoldDB" id="A0AAQ4DDV0"/>
<keyword evidence="2" id="KW-1133">Transmembrane helix</keyword>
<dbReference type="Proteomes" id="UP001321473">
    <property type="component" value="Unassembled WGS sequence"/>
</dbReference>
<accession>A0AAQ4DDV0</accession>
<feature type="region of interest" description="Disordered" evidence="1">
    <location>
        <begin position="87"/>
        <end position="118"/>
    </location>
</feature>
<organism evidence="3 4">
    <name type="scientific">Amblyomma americanum</name>
    <name type="common">Lone star tick</name>
    <dbReference type="NCBI Taxonomy" id="6943"/>
    <lineage>
        <taxon>Eukaryota</taxon>
        <taxon>Metazoa</taxon>
        <taxon>Ecdysozoa</taxon>
        <taxon>Arthropoda</taxon>
        <taxon>Chelicerata</taxon>
        <taxon>Arachnida</taxon>
        <taxon>Acari</taxon>
        <taxon>Parasitiformes</taxon>
        <taxon>Ixodida</taxon>
        <taxon>Ixodoidea</taxon>
        <taxon>Ixodidae</taxon>
        <taxon>Amblyomminae</taxon>
        <taxon>Amblyomma</taxon>
    </lineage>
</organism>
<evidence type="ECO:0000256" key="1">
    <source>
        <dbReference type="SAM" id="MobiDB-lite"/>
    </source>
</evidence>
<comment type="caution">
    <text evidence="3">The sequence shown here is derived from an EMBL/GenBank/DDBJ whole genome shotgun (WGS) entry which is preliminary data.</text>
</comment>